<protein>
    <submittedName>
        <fullName evidence="4">Gfo/Idh/MocA family oxidoreductase</fullName>
    </submittedName>
</protein>
<keyword evidence="5" id="KW-1185">Reference proteome</keyword>
<accession>A0AA95S9D6</accession>
<evidence type="ECO:0000313" key="5">
    <source>
        <dbReference type="Proteomes" id="UP001178288"/>
    </source>
</evidence>
<dbReference type="SUPFAM" id="SSF51735">
    <property type="entry name" value="NAD(P)-binding Rossmann-fold domains"/>
    <property type="match status" value="1"/>
</dbReference>
<reference evidence="4" key="1">
    <citation type="submission" date="2023-05" db="EMBL/GenBank/DDBJ databases">
        <title>Comparative genomics of Bacillaceae isolates and their secondary metabolite potential.</title>
        <authorList>
            <person name="Song L."/>
            <person name="Nielsen L.J."/>
            <person name="Mohite O."/>
            <person name="Xu X."/>
            <person name="Weber T."/>
            <person name="Kovacs A.T."/>
        </authorList>
    </citation>
    <scope>NUCLEOTIDE SEQUENCE</scope>
    <source>
        <strain evidence="4">XLM17</strain>
    </source>
</reference>
<evidence type="ECO:0000259" key="3">
    <source>
        <dbReference type="Pfam" id="PF22725"/>
    </source>
</evidence>
<dbReference type="Gene3D" id="3.30.360.10">
    <property type="entry name" value="Dihydrodipicolinate Reductase, domain 2"/>
    <property type="match status" value="1"/>
</dbReference>
<dbReference type="KEGG" id="nnv:QNH39_15690"/>
<dbReference type="GO" id="GO:0000166">
    <property type="term" value="F:nucleotide binding"/>
    <property type="evidence" value="ECO:0007669"/>
    <property type="project" value="InterPro"/>
</dbReference>
<dbReference type="Pfam" id="PF22725">
    <property type="entry name" value="GFO_IDH_MocA_C3"/>
    <property type="match status" value="1"/>
</dbReference>
<dbReference type="GO" id="GO:0016491">
    <property type="term" value="F:oxidoreductase activity"/>
    <property type="evidence" value="ECO:0007669"/>
    <property type="project" value="UniProtKB-KW"/>
</dbReference>
<dbReference type="EMBL" id="CP126114">
    <property type="protein sequence ID" value="WHY84119.1"/>
    <property type="molecule type" value="Genomic_DNA"/>
</dbReference>
<feature type="domain" description="Gfo/Idh/MocA-like oxidoreductase N-terminal" evidence="2">
    <location>
        <begin position="4"/>
        <end position="118"/>
    </location>
</feature>
<dbReference type="InterPro" id="IPR000683">
    <property type="entry name" value="Gfo/Idh/MocA-like_OxRdtase_N"/>
</dbReference>
<dbReference type="RefSeq" id="WP_066088384.1">
    <property type="nucleotide sequence ID" value="NZ_CP126114.1"/>
</dbReference>
<evidence type="ECO:0000259" key="2">
    <source>
        <dbReference type="Pfam" id="PF01408"/>
    </source>
</evidence>
<feature type="domain" description="GFO/IDH/MocA-like oxidoreductase" evidence="3">
    <location>
        <begin position="133"/>
        <end position="266"/>
    </location>
</feature>
<keyword evidence="1" id="KW-0560">Oxidoreductase</keyword>
<gene>
    <name evidence="4" type="ORF">QNH39_15690</name>
</gene>
<organism evidence="4 5">
    <name type="scientific">Neobacillus novalis</name>
    <dbReference type="NCBI Taxonomy" id="220687"/>
    <lineage>
        <taxon>Bacteria</taxon>
        <taxon>Bacillati</taxon>
        <taxon>Bacillota</taxon>
        <taxon>Bacilli</taxon>
        <taxon>Bacillales</taxon>
        <taxon>Bacillaceae</taxon>
        <taxon>Neobacillus</taxon>
    </lineage>
</organism>
<dbReference type="InterPro" id="IPR055170">
    <property type="entry name" value="GFO_IDH_MocA-like_dom"/>
</dbReference>
<dbReference type="AlphaFoldDB" id="A0AA95S9D6"/>
<evidence type="ECO:0000313" key="4">
    <source>
        <dbReference type="EMBL" id="WHY84119.1"/>
    </source>
</evidence>
<name>A0AA95S9D6_9BACI</name>
<proteinExistence type="predicted"/>
<evidence type="ECO:0000256" key="1">
    <source>
        <dbReference type="ARBA" id="ARBA00023002"/>
    </source>
</evidence>
<dbReference type="Gene3D" id="3.40.50.720">
    <property type="entry name" value="NAD(P)-binding Rossmann-like Domain"/>
    <property type="match status" value="1"/>
</dbReference>
<dbReference type="PANTHER" id="PTHR43818:SF11">
    <property type="entry name" value="BCDNA.GH03377"/>
    <property type="match status" value="1"/>
</dbReference>
<dbReference type="Proteomes" id="UP001178288">
    <property type="component" value="Chromosome"/>
</dbReference>
<dbReference type="InterPro" id="IPR050463">
    <property type="entry name" value="Gfo/Idh/MocA_oxidrdct_glycsds"/>
</dbReference>
<dbReference type="Pfam" id="PF01408">
    <property type="entry name" value="GFO_IDH_MocA"/>
    <property type="match status" value="1"/>
</dbReference>
<sequence>MEKIRVGIIGTGFGAKVHAPMMNFHDGFDVVAIASVSRGNIEEIRKVSRIENVYTDWRQMLDQEQLELVVIASAVQLHKEMVLAAYEKGLHVMCEKPMALHIKEANEMISARNKAGKFGLINHEFRYLPARTKVKEILDSEALGRILHVRYLCSFPTYNALVSKPRGWLGQTETGGGMLGAIGSHMTDSLHWWLNSRYSEVFANLPIHVPTQTAPDGIVETRTADDAFQVIGKLESGPTVTMDLISAACQTATNWRLEIFGTSGTLVMVDDNQVYISSGDAPLEEVELGSEITAPPGMPAVAARYYNGFNRALDALNDTLVTGTKQPYLADFEDGRATQLVLDAIRLSANEGKKIEITY</sequence>
<dbReference type="InterPro" id="IPR036291">
    <property type="entry name" value="NAD(P)-bd_dom_sf"/>
</dbReference>
<dbReference type="PANTHER" id="PTHR43818">
    <property type="entry name" value="BCDNA.GH03377"/>
    <property type="match status" value="1"/>
</dbReference>
<dbReference type="SUPFAM" id="SSF55347">
    <property type="entry name" value="Glyceraldehyde-3-phosphate dehydrogenase-like, C-terminal domain"/>
    <property type="match status" value="1"/>
</dbReference>